<feature type="domain" description="ABC transmembrane type-1" evidence="10">
    <location>
        <begin position="714"/>
        <end position="993"/>
    </location>
</feature>
<dbReference type="Proteomes" id="UP000245166">
    <property type="component" value="Unassembled WGS sequence"/>
</dbReference>
<dbReference type="Pfam" id="PF00005">
    <property type="entry name" value="ABC_tran"/>
    <property type="match status" value="2"/>
</dbReference>
<dbReference type="InterPro" id="IPR036640">
    <property type="entry name" value="ABC1_TM_sf"/>
</dbReference>
<dbReference type="InterPro" id="IPR014223">
    <property type="entry name" value="ABC_CydC/D"/>
</dbReference>
<dbReference type="AlphaFoldDB" id="A0A2U1ZXG7"/>
<dbReference type="InterPro" id="IPR027417">
    <property type="entry name" value="P-loop_NTPase"/>
</dbReference>
<feature type="transmembrane region" description="Helical" evidence="8">
    <location>
        <begin position="381"/>
        <end position="398"/>
    </location>
</feature>
<dbReference type="GO" id="GO:0034775">
    <property type="term" value="P:glutathione transmembrane transport"/>
    <property type="evidence" value="ECO:0007669"/>
    <property type="project" value="InterPro"/>
</dbReference>
<feature type="region of interest" description="Disordered" evidence="7">
    <location>
        <begin position="1224"/>
        <end position="1260"/>
    </location>
</feature>
<dbReference type="GO" id="GO:0005886">
    <property type="term" value="C:plasma membrane"/>
    <property type="evidence" value="ECO:0007669"/>
    <property type="project" value="UniProtKB-SubCell"/>
</dbReference>
<dbReference type="SMART" id="SM00382">
    <property type="entry name" value="AAA"/>
    <property type="match status" value="2"/>
</dbReference>
<feature type="transmembrane region" description="Helical" evidence="8">
    <location>
        <begin position="351"/>
        <end position="375"/>
    </location>
</feature>
<dbReference type="InterPro" id="IPR011527">
    <property type="entry name" value="ABC1_TM_dom"/>
</dbReference>
<comment type="subcellular location">
    <subcellularLocation>
        <location evidence="1">Cell membrane</location>
        <topology evidence="1">Multi-pass membrane protein</topology>
    </subcellularLocation>
</comment>
<dbReference type="InterPro" id="IPR003439">
    <property type="entry name" value="ABC_transporter-like_ATP-bd"/>
</dbReference>
<feature type="transmembrane region" description="Helical" evidence="8">
    <location>
        <begin position="249"/>
        <end position="270"/>
    </location>
</feature>
<feature type="transmembrane region" description="Helical" evidence="8">
    <location>
        <begin position="967"/>
        <end position="991"/>
    </location>
</feature>
<comment type="caution">
    <text evidence="11">The sequence shown here is derived from an EMBL/GenBank/DDBJ whole genome shotgun (WGS) entry which is preliminary data.</text>
</comment>
<feature type="transmembrane region" description="Helical" evidence="8">
    <location>
        <begin position="853"/>
        <end position="872"/>
    </location>
</feature>
<feature type="compositionally biased region" description="Basic residues" evidence="7">
    <location>
        <begin position="1"/>
        <end position="10"/>
    </location>
</feature>
<protein>
    <submittedName>
        <fullName evidence="11">Thiol reductant ABC exporter subunit CydC</fullName>
    </submittedName>
</protein>
<dbReference type="GO" id="GO:0005524">
    <property type="term" value="F:ATP binding"/>
    <property type="evidence" value="ECO:0007669"/>
    <property type="project" value="UniProtKB-KW"/>
</dbReference>
<evidence type="ECO:0000259" key="9">
    <source>
        <dbReference type="PROSITE" id="PS50893"/>
    </source>
</evidence>
<dbReference type="InterPro" id="IPR039421">
    <property type="entry name" value="Type_1_exporter"/>
</dbReference>
<dbReference type="GO" id="GO:0045454">
    <property type="term" value="P:cell redox homeostasis"/>
    <property type="evidence" value="ECO:0007669"/>
    <property type="project" value="InterPro"/>
</dbReference>
<feature type="transmembrane region" description="Helical" evidence="8">
    <location>
        <begin position="745"/>
        <end position="763"/>
    </location>
</feature>
<proteinExistence type="predicted"/>
<feature type="region of interest" description="Disordered" evidence="7">
    <location>
        <begin position="1"/>
        <end position="84"/>
    </location>
</feature>
<reference evidence="11 12" key="1">
    <citation type="submission" date="2018-03" db="EMBL/GenBank/DDBJ databases">
        <title>Genome assembly of novel Miniimonas species PCH200.</title>
        <authorList>
            <person name="Thakur V."/>
            <person name="Kumar V."/>
            <person name="Singh D."/>
        </authorList>
    </citation>
    <scope>NUCLEOTIDE SEQUENCE [LARGE SCALE GENOMIC DNA]</scope>
    <source>
        <strain evidence="11 12">PCH200</strain>
    </source>
</reference>
<dbReference type="PANTHER" id="PTHR24221:SF590">
    <property type="entry name" value="COMPONENT LINKED WITH THE ASSEMBLY OF CYTOCHROME' TRANSPORT TRANSMEMBRANE ATP-BINDING PROTEIN ABC TRANSPORTER CYDD-RELATED"/>
    <property type="match status" value="1"/>
</dbReference>
<dbReference type="SUPFAM" id="SSF52540">
    <property type="entry name" value="P-loop containing nucleoside triphosphate hydrolases"/>
    <property type="match status" value="2"/>
</dbReference>
<gene>
    <name evidence="11" type="primary">cydC</name>
    <name evidence="11" type="ORF">C8046_14295</name>
</gene>
<name>A0A2U1ZXG7_9MICO</name>
<feature type="transmembrane region" description="Helical" evidence="8">
    <location>
        <begin position="133"/>
        <end position="161"/>
    </location>
</feature>
<dbReference type="EMBL" id="PYHR01000002">
    <property type="protein sequence ID" value="PWD51640.1"/>
    <property type="molecule type" value="Genomic_DNA"/>
</dbReference>
<keyword evidence="6 8" id="KW-0472">Membrane</keyword>
<evidence type="ECO:0000256" key="5">
    <source>
        <dbReference type="ARBA" id="ARBA00022989"/>
    </source>
</evidence>
<evidence type="ECO:0000256" key="3">
    <source>
        <dbReference type="ARBA" id="ARBA00022741"/>
    </source>
</evidence>
<evidence type="ECO:0000259" key="10">
    <source>
        <dbReference type="PROSITE" id="PS50929"/>
    </source>
</evidence>
<evidence type="ECO:0000256" key="8">
    <source>
        <dbReference type="SAM" id="Phobius"/>
    </source>
</evidence>
<keyword evidence="5 8" id="KW-1133">Transmembrane helix</keyword>
<feature type="compositionally biased region" description="Low complexity" evidence="7">
    <location>
        <begin position="38"/>
        <end position="50"/>
    </location>
</feature>
<feature type="transmembrane region" description="Helical" evidence="8">
    <location>
        <begin position="713"/>
        <end position="739"/>
    </location>
</feature>
<dbReference type="InterPro" id="IPR017871">
    <property type="entry name" value="ABC_transporter-like_CS"/>
</dbReference>
<dbReference type="Gene3D" id="1.20.1560.10">
    <property type="entry name" value="ABC transporter type 1, transmembrane domain"/>
    <property type="match status" value="2"/>
</dbReference>
<accession>A0A2U1ZXG7</accession>
<feature type="domain" description="ABC transporter" evidence="9">
    <location>
        <begin position="456"/>
        <end position="680"/>
    </location>
</feature>
<feature type="transmembrane region" description="Helical" evidence="8">
    <location>
        <begin position="167"/>
        <end position="188"/>
    </location>
</feature>
<feature type="domain" description="ABC transporter" evidence="9">
    <location>
        <begin position="1035"/>
        <end position="1252"/>
    </location>
</feature>
<dbReference type="InterPro" id="IPR003593">
    <property type="entry name" value="AAA+_ATPase"/>
</dbReference>
<feature type="compositionally biased region" description="Basic and acidic residues" evidence="7">
    <location>
        <begin position="51"/>
        <end position="64"/>
    </location>
</feature>
<dbReference type="Pfam" id="PF00664">
    <property type="entry name" value="ABC_membrane"/>
    <property type="match status" value="1"/>
</dbReference>
<dbReference type="Gene3D" id="3.40.50.300">
    <property type="entry name" value="P-loop containing nucleotide triphosphate hydrolases"/>
    <property type="match status" value="2"/>
</dbReference>
<feature type="region of interest" description="Disordered" evidence="7">
    <location>
        <begin position="668"/>
        <end position="692"/>
    </location>
</feature>
<evidence type="ECO:0000256" key="1">
    <source>
        <dbReference type="ARBA" id="ARBA00004651"/>
    </source>
</evidence>
<keyword evidence="3" id="KW-0547">Nucleotide-binding</keyword>
<evidence type="ECO:0000256" key="7">
    <source>
        <dbReference type="SAM" id="MobiDB-lite"/>
    </source>
</evidence>
<keyword evidence="2 8" id="KW-0812">Transmembrane</keyword>
<dbReference type="GO" id="GO:0016887">
    <property type="term" value="F:ATP hydrolysis activity"/>
    <property type="evidence" value="ECO:0007669"/>
    <property type="project" value="InterPro"/>
</dbReference>
<dbReference type="PROSITE" id="PS50893">
    <property type="entry name" value="ABC_TRANSPORTER_2"/>
    <property type="match status" value="2"/>
</dbReference>
<feature type="transmembrane region" description="Helical" evidence="8">
    <location>
        <begin position="276"/>
        <end position="296"/>
    </location>
</feature>
<evidence type="ECO:0000313" key="12">
    <source>
        <dbReference type="Proteomes" id="UP000245166"/>
    </source>
</evidence>
<feature type="domain" description="ABC transmembrane type-1" evidence="10">
    <location>
        <begin position="134"/>
        <end position="417"/>
    </location>
</feature>
<keyword evidence="12" id="KW-1185">Reference proteome</keyword>
<dbReference type="CDD" id="cd18584">
    <property type="entry name" value="ABC_6TM_AarD_CydD"/>
    <property type="match status" value="1"/>
</dbReference>
<dbReference type="PROSITE" id="PS00211">
    <property type="entry name" value="ABC_TRANSPORTER_1"/>
    <property type="match status" value="1"/>
</dbReference>
<feature type="compositionally biased region" description="Acidic residues" evidence="7">
    <location>
        <begin position="681"/>
        <end position="691"/>
    </location>
</feature>
<feature type="compositionally biased region" description="Low complexity" evidence="7">
    <location>
        <begin position="668"/>
        <end position="680"/>
    </location>
</feature>
<dbReference type="PANTHER" id="PTHR24221">
    <property type="entry name" value="ATP-BINDING CASSETTE SUB-FAMILY B"/>
    <property type="match status" value="1"/>
</dbReference>
<feature type="transmembrane region" description="Helical" evidence="8">
    <location>
        <begin position="828"/>
        <end position="847"/>
    </location>
</feature>
<dbReference type="SUPFAM" id="SSF90123">
    <property type="entry name" value="ABC transporter transmembrane region"/>
    <property type="match status" value="2"/>
</dbReference>
<evidence type="ECO:0000256" key="2">
    <source>
        <dbReference type="ARBA" id="ARBA00022692"/>
    </source>
</evidence>
<feature type="transmembrane region" description="Helical" evidence="8">
    <location>
        <begin position="934"/>
        <end position="955"/>
    </location>
</feature>
<evidence type="ECO:0000256" key="6">
    <source>
        <dbReference type="ARBA" id="ARBA00023136"/>
    </source>
</evidence>
<organism evidence="11 12">
    <name type="scientific">Serinibacter arcticus</name>
    <dbReference type="NCBI Taxonomy" id="1655435"/>
    <lineage>
        <taxon>Bacteria</taxon>
        <taxon>Bacillati</taxon>
        <taxon>Actinomycetota</taxon>
        <taxon>Actinomycetes</taxon>
        <taxon>Micrococcales</taxon>
        <taxon>Beutenbergiaceae</taxon>
        <taxon>Serinibacter</taxon>
    </lineage>
</organism>
<dbReference type="PROSITE" id="PS50929">
    <property type="entry name" value="ABC_TM1F"/>
    <property type="match status" value="2"/>
</dbReference>
<dbReference type="NCBIfam" id="TIGR02868">
    <property type="entry name" value="CydC"/>
    <property type="match status" value="1"/>
</dbReference>
<evidence type="ECO:0000256" key="4">
    <source>
        <dbReference type="ARBA" id="ARBA00022840"/>
    </source>
</evidence>
<dbReference type="GO" id="GO:0140359">
    <property type="term" value="F:ABC-type transporter activity"/>
    <property type="evidence" value="ECO:0007669"/>
    <property type="project" value="InterPro"/>
</dbReference>
<sequence>MARRRRRRAPRCGGPGQPARARGLGVRGRRRAAGARGGRAVRARGAGAPGEHARPGLVDHDRERRRERHRAHHDQLGRAVHPAGRAGLPGAGVLGLPASGLQRPGPHVSTPTRPRGPVDVRLLRLARPAGASLVVLVLLSVLQAATALGLALGAGGLVVAVLDDGPWPTWLAVLAASVLVRTVAAGLLPRAAERVSATVIAGARRDGLRALARRGGRPASASPAGGPTPDVAVLLTTGLEPLRPWFASYLPSLVVAAVLPAAAVLLLAVVDWPSATTVLLTLPLVPIFAALIGWATQRRADAQYERGGRLAGHFLDVVRGLVTLRLFDRAERQVVEVRRTSRRYARATTKVLGLAFLSSTALDLVATVSVGLVAVGAGVRLAGGELGLWTALVAILLAPEAYRPLREAGAQFHASAQAGAVMDRLEALLGGDDGATAPPAAAVAGTRAATDAGSGARASDVVVHFRGRRHALRLPDVTVAPGEVVALLGPSGSGKTTLLRVLAGRQAPLTGSADADGALLVPQRPSLPLARTVREALALVGGEAPEAEARAVLDGVGLAAVSLDGLLGDDGTGLSQGQRHRVALAAAALRTRLALAAGESFTLLLDEPTAHLDATSERSVVTLLTDLAHDGAAVLVATHRPAVAGAASRVVYVDTAVEAHEVVPVTPAAPAAPVASSGADPDPDGDDDDDARADGLLSGLRRRWDRLAARPRFALAAAAGAAALLSGVGLTVAASWMIVRADSQPPILTLSLSVVAVRAFAIARPLWRYLERMASHDAGLGLLARWRGDVVAALIPLVPGRLTARRGALLARVVDDVDLRLDGVVRGAVPLASGLAALGVVGLGLLWLLPAALVPYLVAVLLCAVVAPRYLGRAERRDALRRWAAHDDLRDAVVGGAENVDVLDGTLLAEIEARAAASEREEVGAARTEGAGRALAELGATVAAVGIAAVAALTAAGGSGAVSPETVGILVLGALVLGEVLVGLAPASLALQRGRDARARLHALAAESAAVRSATPAEDAIEPEAATTGDATAPLDLRDVSVGWDGHPAVEHVSFQLEAGRTHAIRWASGTGKSTLANVVLGLRPPIAGSVRVAGLRPEVAREQGLVALAGDADHVFATTVRENLRLARPEADDGELVAALLAAHLGPWWAGLEDGLDTWITAEQLSGGERRRLVLARALLRDPEVLVLDEPTAGLDPATAAALLGDLHEDAERRGRALLVMEHRSSGSEAPPSDGDAVLPREAARAHTGEMPLATLHQP</sequence>
<evidence type="ECO:0000313" key="11">
    <source>
        <dbReference type="EMBL" id="PWD51640.1"/>
    </source>
</evidence>
<feature type="region of interest" description="Disordered" evidence="7">
    <location>
        <begin position="1013"/>
        <end position="1032"/>
    </location>
</feature>
<keyword evidence="4" id="KW-0067">ATP-binding</keyword>